<organism evidence="6 7">
    <name type="scientific">Filimonas effusa</name>
    <dbReference type="NCBI Taxonomy" id="2508721"/>
    <lineage>
        <taxon>Bacteria</taxon>
        <taxon>Pseudomonadati</taxon>
        <taxon>Bacteroidota</taxon>
        <taxon>Chitinophagia</taxon>
        <taxon>Chitinophagales</taxon>
        <taxon>Chitinophagaceae</taxon>
        <taxon>Filimonas</taxon>
    </lineage>
</organism>
<evidence type="ECO:0000256" key="5">
    <source>
        <dbReference type="SAM" id="SignalP"/>
    </source>
</evidence>
<evidence type="ECO:0000256" key="2">
    <source>
        <dbReference type="ARBA" id="ARBA00023136"/>
    </source>
</evidence>
<comment type="subcellular location">
    <subcellularLocation>
        <location evidence="1">Cell outer membrane</location>
    </subcellularLocation>
</comment>
<keyword evidence="2" id="KW-0472">Membrane</keyword>
<keyword evidence="7" id="KW-1185">Reference proteome</keyword>
<dbReference type="SUPFAM" id="SSF56935">
    <property type="entry name" value="Porins"/>
    <property type="match status" value="1"/>
</dbReference>
<evidence type="ECO:0000313" key="6">
    <source>
        <dbReference type="EMBL" id="RXK87190.1"/>
    </source>
</evidence>
<dbReference type="EMBL" id="SDHZ01000001">
    <property type="protein sequence ID" value="RXK87190.1"/>
    <property type="molecule type" value="Genomic_DNA"/>
</dbReference>
<evidence type="ECO:0000313" key="7">
    <source>
        <dbReference type="Proteomes" id="UP000290545"/>
    </source>
</evidence>
<dbReference type="Proteomes" id="UP000290545">
    <property type="component" value="Unassembled WGS sequence"/>
</dbReference>
<protein>
    <recommendedName>
        <fullName evidence="8">TonB-dependent receptor</fullName>
    </recommendedName>
</protein>
<dbReference type="OrthoDB" id="1264254at2"/>
<sequence>MKQIILILLLIGTATGVWAQKRTTRKHNTKARTTQKQTPKKQQAKKTQTKKQQPVKRNTEEQAEEITDSIPSKTVTITSSFKPALRNAAKVNFSAATPLPDSTLPRLQYQVPSQNLFFSYDPATLKPLALAADSAMAWENSHFIKAGFGNYSTPYLQAGFSFGDGKHSIINLHARHTSSKGSLPFQQFSKTGADVIGIFNSGDKLEWNGKVFFDNNVQYQYGYQPATLEFSKDSLRQRFTTIGASIGLRNKQENDYGFTYSPNLTYTRFVDNKNATENNLVINAPMSKSFGDNFAFNLGVTADITGYQSDSVGSSISNNLYYLNPAVVYKSSGLKLVAGFTPSWDNSDFHLLPNFSAEAKLNQEKFILMAGWTGYYHKNTYQSLAGFNPWLQQPRFLLNTRLTEQYAGFKGSAGSHFTYNAKVSYLKFRNQPLFVNDSLSGKSFLTVNESDMNALRIHGEIGYTVQEKFSLLGGATFTQYSNLTDNLKAWGLAPFEINGSLRWEILKDVTLKSDIYFWDGAQYRNNNKESQKLDPAVDLNAGIEFAVMPRLNLWVQFNNMLNNKYQRWNQYQVLGFNVLGGIVYSFGQTGK</sequence>
<reference evidence="6 7" key="1">
    <citation type="submission" date="2019-01" db="EMBL/GenBank/DDBJ databases">
        <title>Filimonas sp. strain TTM-71.</title>
        <authorList>
            <person name="Chen W.-M."/>
        </authorList>
    </citation>
    <scope>NUCLEOTIDE SEQUENCE [LARGE SCALE GENOMIC DNA]</scope>
    <source>
        <strain evidence="6 7">TTM-71</strain>
    </source>
</reference>
<feature type="region of interest" description="Disordered" evidence="4">
    <location>
        <begin position="21"/>
        <end position="67"/>
    </location>
</feature>
<comment type="caution">
    <text evidence="6">The sequence shown here is derived from an EMBL/GenBank/DDBJ whole genome shotgun (WGS) entry which is preliminary data.</text>
</comment>
<proteinExistence type="predicted"/>
<dbReference type="GO" id="GO:0009279">
    <property type="term" value="C:cell outer membrane"/>
    <property type="evidence" value="ECO:0007669"/>
    <property type="project" value="UniProtKB-SubCell"/>
</dbReference>
<feature type="chain" id="PRO_5020337387" description="TonB-dependent receptor" evidence="5">
    <location>
        <begin position="20"/>
        <end position="591"/>
    </location>
</feature>
<feature type="signal peptide" evidence="5">
    <location>
        <begin position="1"/>
        <end position="19"/>
    </location>
</feature>
<dbReference type="Gene3D" id="2.40.170.20">
    <property type="entry name" value="TonB-dependent receptor, beta-barrel domain"/>
    <property type="match status" value="1"/>
</dbReference>
<dbReference type="RefSeq" id="WP_129002940.1">
    <property type="nucleotide sequence ID" value="NZ_SDHZ01000001.1"/>
</dbReference>
<name>A0A4Q1DCU8_9BACT</name>
<keyword evidence="3" id="KW-0998">Cell outer membrane</keyword>
<accession>A0A4Q1DCU8</accession>
<keyword evidence="5" id="KW-0732">Signal</keyword>
<dbReference type="InterPro" id="IPR036942">
    <property type="entry name" value="Beta-barrel_TonB_sf"/>
</dbReference>
<dbReference type="AlphaFoldDB" id="A0A4Q1DCU8"/>
<evidence type="ECO:0000256" key="1">
    <source>
        <dbReference type="ARBA" id="ARBA00004442"/>
    </source>
</evidence>
<evidence type="ECO:0000256" key="3">
    <source>
        <dbReference type="ARBA" id="ARBA00023237"/>
    </source>
</evidence>
<feature type="compositionally biased region" description="Basic residues" evidence="4">
    <location>
        <begin position="38"/>
        <end position="49"/>
    </location>
</feature>
<evidence type="ECO:0008006" key="8">
    <source>
        <dbReference type="Google" id="ProtNLM"/>
    </source>
</evidence>
<evidence type="ECO:0000256" key="4">
    <source>
        <dbReference type="SAM" id="MobiDB-lite"/>
    </source>
</evidence>
<gene>
    <name evidence="6" type="ORF">ESB13_10535</name>
</gene>